<reference evidence="2 3" key="1">
    <citation type="submission" date="2017-08" db="EMBL/GenBank/DDBJ databases">
        <title>Draft genome sequence of filamentous cyanobacterium Calothrix elsteri CCALA 953.</title>
        <authorList>
            <person name="Gagunashvili A.N."/>
            <person name="Elster J."/>
            <person name="Andresson O.S."/>
        </authorList>
    </citation>
    <scope>NUCLEOTIDE SEQUENCE [LARGE SCALE GENOMIC DNA]</scope>
    <source>
        <strain evidence="2 3">CCALA 953</strain>
    </source>
</reference>
<dbReference type="Gene3D" id="3.40.630.30">
    <property type="match status" value="1"/>
</dbReference>
<evidence type="ECO:0000259" key="1">
    <source>
        <dbReference type="PROSITE" id="PS51186"/>
    </source>
</evidence>
<dbReference type="InterPro" id="IPR016181">
    <property type="entry name" value="Acyl_CoA_acyltransferase"/>
</dbReference>
<feature type="domain" description="N-acetyltransferase" evidence="1">
    <location>
        <begin position="73"/>
        <end position="209"/>
    </location>
</feature>
<comment type="caution">
    <text evidence="2">The sequence shown here is derived from an EMBL/GenBank/DDBJ whole genome shotgun (WGS) entry which is preliminary data.</text>
</comment>
<evidence type="ECO:0000313" key="2">
    <source>
        <dbReference type="EMBL" id="PAX49813.1"/>
    </source>
</evidence>
<dbReference type="Pfam" id="PF00583">
    <property type="entry name" value="Acetyltransf_1"/>
    <property type="match status" value="1"/>
</dbReference>
<proteinExistence type="predicted"/>
<evidence type="ECO:0000313" key="3">
    <source>
        <dbReference type="Proteomes" id="UP000218238"/>
    </source>
</evidence>
<dbReference type="Proteomes" id="UP000218238">
    <property type="component" value="Unassembled WGS sequence"/>
</dbReference>
<gene>
    <name evidence="2" type="ORF">CK510_27635</name>
</gene>
<dbReference type="SUPFAM" id="SSF55729">
    <property type="entry name" value="Acyl-CoA N-acyltransferases (Nat)"/>
    <property type="match status" value="1"/>
</dbReference>
<dbReference type="InterPro" id="IPR000182">
    <property type="entry name" value="GNAT_dom"/>
</dbReference>
<dbReference type="GO" id="GO:0016747">
    <property type="term" value="F:acyltransferase activity, transferring groups other than amino-acyl groups"/>
    <property type="evidence" value="ECO:0007669"/>
    <property type="project" value="InterPro"/>
</dbReference>
<dbReference type="OrthoDB" id="9796919at2"/>
<protein>
    <recommendedName>
        <fullName evidence="1">N-acetyltransferase domain-containing protein</fullName>
    </recommendedName>
</protein>
<dbReference type="AlphaFoldDB" id="A0A2A2TB19"/>
<name>A0A2A2TB19_9CYAN</name>
<dbReference type="EMBL" id="NTFS01000522">
    <property type="protein sequence ID" value="PAX49813.1"/>
    <property type="molecule type" value="Genomic_DNA"/>
</dbReference>
<dbReference type="RefSeq" id="WP_095724703.1">
    <property type="nucleotide sequence ID" value="NZ_NTFS01000522.1"/>
</dbReference>
<keyword evidence="3" id="KW-1185">Reference proteome</keyword>
<sequence length="209" mass="23829">MVKPGNTNLLIENCNYETGKSLLAIATTRGCPQKVCTSSQTKNWIRPQLLQQYSLECEFEQIVMVCNQIPPGAKGRWAISQDKPVLQTYAAAYLAERGSGSLNHPWDDWIEKRTIAVLEHENQIVSVVRYTTTRRDAFVIAPFTFSQFRRRGFARKLLAFLIGELLEVHPRVKLWVNTDNLEAIGLYQSLGFQLIGKCYSSYWKEAIAL</sequence>
<organism evidence="2 3">
    <name type="scientific">Brunnivagina elsteri CCALA 953</name>
    <dbReference type="NCBI Taxonomy" id="987040"/>
    <lineage>
        <taxon>Bacteria</taxon>
        <taxon>Bacillati</taxon>
        <taxon>Cyanobacteriota</taxon>
        <taxon>Cyanophyceae</taxon>
        <taxon>Nostocales</taxon>
        <taxon>Calotrichaceae</taxon>
        <taxon>Brunnivagina</taxon>
    </lineage>
</organism>
<dbReference type="PROSITE" id="PS51186">
    <property type="entry name" value="GNAT"/>
    <property type="match status" value="1"/>
</dbReference>
<accession>A0A2A2TB19</accession>
<dbReference type="CDD" id="cd04301">
    <property type="entry name" value="NAT_SF"/>
    <property type="match status" value="1"/>
</dbReference>